<evidence type="ECO:0000313" key="3">
    <source>
        <dbReference type="EMBL" id="SZX68964.1"/>
    </source>
</evidence>
<dbReference type="GO" id="GO:0005634">
    <property type="term" value="C:nucleus"/>
    <property type="evidence" value="ECO:0007669"/>
    <property type="project" value="TreeGrafter"/>
</dbReference>
<evidence type="ECO:0000256" key="1">
    <source>
        <dbReference type="ARBA" id="ARBA00025758"/>
    </source>
</evidence>
<name>A0A383VW19_TETOB</name>
<protein>
    <recommendedName>
        <fullName evidence="5">Gem-associated protein 2</fullName>
    </recommendedName>
</protein>
<dbReference type="EMBL" id="FNXT01000894">
    <property type="protein sequence ID" value="SZX68964.1"/>
    <property type="molecule type" value="Genomic_DNA"/>
</dbReference>
<proteinExistence type="inferred from homology"/>
<dbReference type="PANTHER" id="PTHR12794">
    <property type="entry name" value="GEMIN2"/>
    <property type="match status" value="1"/>
</dbReference>
<dbReference type="GO" id="GO:0000387">
    <property type="term" value="P:spliceosomal snRNP assembly"/>
    <property type="evidence" value="ECO:0007669"/>
    <property type="project" value="InterPro"/>
</dbReference>
<evidence type="ECO:0000256" key="2">
    <source>
        <dbReference type="SAM" id="MobiDB-lite"/>
    </source>
</evidence>
<comment type="similarity">
    <text evidence="1">Belongs to the gemin-2 family.</text>
</comment>
<dbReference type="AlphaFoldDB" id="A0A383VW19"/>
<feature type="region of interest" description="Disordered" evidence="2">
    <location>
        <begin position="1"/>
        <end position="30"/>
    </location>
</feature>
<feature type="compositionally biased region" description="Low complexity" evidence="2">
    <location>
        <begin position="8"/>
        <end position="18"/>
    </location>
</feature>
<sequence length="327" mass="35645">MGEGGSEQQQQQQQQQQQDKQSEQEPAACAVASEACCTSDAELEDAGEDAEDILSSDEEYNHKNFGIFQALPVEGEPDWSLDEPDSAEEYLRRVRYEASRCPRVVRAELPATAAAAGGHVAARSGRQVLPDVAPIADAPDWAKPNRSWVLQFVADFQALRQQLQEACLAGGYPVVQVPHVNDAEAWDRACFGHAAQAEVRGVPAAAGAEMTQLTPGICSKIMALEQPEVISLFLRHSQQLEEHCPDSLPLLRAQWLFALAARLEKPCHPEVAAALRAVLRHCCKLRGVVSQAGDPLLPRLNVLIVMAGAYFAQDEELCTFVDSVDLI</sequence>
<dbReference type="Proteomes" id="UP000256970">
    <property type="component" value="Unassembled WGS sequence"/>
</dbReference>
<dbReference type="PANTHER" id="PTHR12794:SF0">
    <property type="entry name" value="GEM-ASSOCIATED PROTEIN 2"/>
    <property type="match status" value="1"/>
</dbReference>
<organism evidence="3 4">
    <name type="scientific">Tetradesmus obliquus</name>
    <name type="common">Green alga</name>
    <name type="synonym">Acutodesmus obliquus</name>
    <dbReference type="NCBI Taxonomy" id="3088"/>
    <lineage>
        <taxon>Eukaryota</taxon>
        <taxon>Viridiplantae</taxon>
        <taxon>Chlorophyta</taxon>
        <taxon>core chlorophytes</taxon>
        <taxon>Chlorophyceae</taxon>
        <taxon>CS clade</taxon>
        <taxon>Sphaeropleales</taxon>
        <taxon>Scenedesmaceae</taxon>
        <taxon>Tetradesmus</taxon>
    </lineage>
</organism>
<dbReference type="Gene3D" id="1.20.58.1070">
    <property type="match status" value="1"/>
</dbReference>
<dbReference type="InterPro" id="IPR035426">
    <property type="entry name" value="Gemin2/Brr1"/>
</dbReference>
<keyword evidence="4" id="KW-1185">Reference proteome</keyword>
<dbReference type="GO" id="GO:0032797">
    <property type="term" value="C:SMN complex"/>
    <property type="evidence" value="ECO:0007669"/>
    <property type="project" value="TreeGrafter"/>
</dbReference>
<evidence type="ECO:0008006" key="5">
    <source>
        <dbReference type="Google" id="ProtNLM"/>
    </source>
</evidence>
<evidence type="ECO:0000313" key="4">
    <source>
        <dbReference type="Proteomes" id="UP000256970"/>
    </source>
</evidence>
<gene>
    <name evidence="3" type="ORF">BQ4739_LOCUS9274</name>
</gene>
<reference evidence="3 4" key="1">
    <citation type="submission" date="2016-10" db="EMBL/GenBank/DDBJ databases">
        <authorList>
            <person name="Cai Z."/>
        </authorList>
    </citation>
    <scope>NUCLEOTIDE SEQUENCE [LARGE SCALE GENOMIC DNA]</scope>
</reference>
<dbReference type="Pfam" id="PF04938">
    <property type="entry name" value="SIP1"/>
    <property type="match status" value="1"/>
</dbReference>
<dbReference type="STRING" id="3088.A0A383VW19"/>
<accession>A0A383VW19</accession>